<dbReference type="AlphaFoldDB" id="A0A2H1VYC5"/>
<gene>
    <name evidence="1" type="ORF">SFRICE_009909</name>
</gene>
<dbReference type="EMBL" id="ODYU01005151">
    <property type="protein sequence ID" value="SOQ45726.1"/>
    <property type="molecule type" value="Genomic_DNA"/>
</dbReference>
<sequence>MGLFGGKTRLVVDREEEAICRKDYIIGEKSFNDFSRLGRGEKIIGARRHGSSSALGEDFSVQNSLKNKENPKVQVPNSVAIFSIDIQLGSRGNHFNGIKAVSLSTTHIIQRRDIQPLRPRSSHCRAPLYPPSTPLCEELFVANPYHKKSLSEPVFPEKYNLVVFKSRVNRLLLAHRLLMPAASLVWKTDFKRAFRKEPKFTP</sequence>
<organism evidence="1">
    <name type="scientific">Spodoptera frugiperda</name>
    <name type="common">Fall armyworm</name>
    <dbReference type="NCBI Taxonomy" id="7108"/>
    <lineage>
        <taxon>Eukaryota</taxon>
        <taxon>Metazoa</taxon>
        <taxon>Ecdysozoa</taxon>
        <taxon>Arthropoda</taxon>
        <taxon>Hexapoda</taxon>
        <taxon>Insecta</taxon>
        <taxon>Pterygota</taxon>
        <taxon>Neoptera</taxon>
        <taxon>Endopterygota</taxon>
        <taxon>Lepidoptera</taxon>
        <taxon>Glossata</taxon>
        <taxon>Ditrysia</taxon>
        <taxon>Noctuoidea</taxon>
        <taxon>Noctuidae</taxon>
        <taxon>Amphipyrinae</taxon>
        <taxon>Spodoptera</taxon>
    </lineage>
</organism>
<protein>
    <submittedName>
        <fullName evidence="1">SFRICE_009909</fullName>
    </submittedName>
</protein>
<proteinExistence type="predicted"/>
<name>A0A2H1VYC5_SPOFR</name>
<accession>A0A2H1VYC5</accession>
<reference evidence="1" key="1">
    <citation type="submission" date="2016-07" db="EMBL/GenBank/DDBJ databases">
        <authorList>
            <person name="Bretaudeau A."/>
        </authorList>
    </citation>
    <scope>NUCLEOTIDE SEQUENCE</scope>
    <source>
        <strain evidence="1">Rice</strain>
        <tissue evidence="1">Whole body</tissue>
    </source>
</reference>
<evidence type="ECO:0000313" key="1">
    <source>
        <dbReference type="EMBL" id="SOQ45726.1"/>
    </source>
</evidence>